<feature type="compositionally biased region" description="Low complexity" evidence="19">
    <location>
        <begin position="415"/>
        <end position="426"/>
    </location>
</feature>
<dbReference type="GeneTree" id="ENSGT00940000158515"/>
<dbReference type="GO" id="GO:0046872">
    <property type="term" value="F:metal ion binding"/>
    <property type="evidence" value="ECO:0007669"/>
    <property type="project" value="UniProtKB-UniRule"/>
</dbReference>
<comment type="similarity">
    <text evidence="3 18">Belongs to the DNA polymerase type-X family.</text>
</comment>
<keyword evidence="10 18" id="KW-0239">DNA-directed DNA polymerase</keyword>
<dbReference type="FunFam" id="1.10.150.20:FF:000010">
    <property type="entry name" value="DNA polymerase lambda"/>
    <property type="match status" value="1"/>
</dbReference>
<keyword evidence="8" id="KW-0479">Metal-binding</keyword>
<comment type="catalytic activity">
    <reaction evidence="16 18">
        <text>DNA(n) + a 2'-deoxyribonucleoside 5'-triphosphate = DNA(n+1) + diphosphate</text>
        <dbReference type="Rhea" id="RHEA:22508"/>
        <dbReference type="Rhea" id="RHEA-COMP:17339"/>
        <dbReference type="Rhea" id="RHEA-COMP:17340"/>
        <dbReference type="ChEBI" id="CHEBI:33019"/>
        <dbReference type="ChEBI" id="CHEBI:61560"/>
        <dbReference type="ChEBI" id="CHEBI:173112"/>
        <dbReference type="EC" id="2.7.7.7"/>
    </reaction>
</comment>
<dbReference type="PROSITE" id="PS50172">
    <property type="entry name" value="BRCT"/>
    <property type="match status" value="1"/>
</dbReference>
<dbReference type="Gene3D" id="3.30.460.10">
    <property type="entry name" value="Beta Polymerase, domain 2"/>
    <property type="match status" value="1"/>
</dbReference>
<keyword evidence="5 18" id="KW-0808">Transferase</keyword>
<dbReference type="InterPro" id="IPR043519">
    <property type="entry name" value="NT_sf"/>
</dbReference>
<keyword evidence="11" id="KW-0238">DNA-binding</keyword>
<comment type="cofactor">
    <cofactor evidence="1">
        <name>Mn(2+)</name>
        <dbReference type="ChEBI" id="CHEBI:29035"/>
    </cofactor>
</comment>
<dbReference type="CDD" id="cd17715">
    <property type="entry name" value="BRCT_polymerase_lambda"/>
    <property type="match status" value="1"/>
</dbReference>
<keyword evidence="9 18" id="KW-0227">DNA damage</keyword>
<feature type="compositionally biased region" description="Polar residues" evidence="19">
    <location>
        <begin position="144"/>
        <end position="154"/>
    </location>
</feature>
<dbReference type="SUPFAM" id="SSF47802">
    <property type="entry name" value="DNA polymerase beta, N-terminal domain-like"/>
    <property type="match status" value="1"/>
</dbReference>
<dbReference type="Proteomes" id="UP000694387">
    <property type="component" value="Chromosome 2"/>
</dbReference>
<reference evidence="21 22" key="1">
    <citation type="journal article" date="2020" name="Nat. Commun.">
        <title>Donkey genomes provide new insights into domestication and selection for coat color.</title>
        <authorList>
            <person name="Wang"/>
            <person name="C."/>
            <person name="Li"/>
            <person name="H."/>
            <person name="Guo"/>
            <person name="Y."/>
            <person name="Huang"/>
            <person name="J."/>
            <person name="Sun"/>
            <person name="Y."/>
            <person name="Min"/>
            <person name="J."/>
            <person name="Wang"/>
            <person name="J."/>
            <person name="Fang"/>
            <person name="X."/>
            <person name="Zhao"/>
            <person name="Z."/>
            <person name="Wang"/>
            <person name="S."/>
            <person name="Zhang"/>
            <person name="Y."/>
            <person name="Liu"/>
            <person name="Q."/>
            <person name="Jiang"/>
            <person name="Q."/>
            <person name="Wang"/>
            <person name="X."/>
            <person name="Guo"/>
            <person name="Y."/>
            <person name="Yang"/>
            <person name="C."/>
            <person name="Wang"/>
            <person name="Y."/>
            <person name="Tian"/>
            <person name="F."/>
            <person name="Zhuang"/>
            <person name="G."/>
            <person name="Fan"/>
            <person name="Y."/>
            <person name="Gao"/>
            <person name="Q."/>
            <person name="Li"/>
            <person name="Y."/>
            <person name="Ju"/>
            <person name="Z."/>
            <person name="Li"/>
            <person name="J."/>
            <person name="Li"/>
            <person name="R."/>
            <person name="Hou"/>
            <person name="M."/>
            <person name="Yang"/>
            <person name="G."/>
            <person name="Liu"/>
            <person name="G."/>
            <person name="Liu"/>
            <person name="W."/>
            <person name="Guo"/>
            <person name="J."/>
            <person name="Pan"/>
            <person name="S."/>
            <person name="Fan"/>
            <person name="G."/>
            <person name="Zhang"/>
            <person name="W."/>
            <person name="Zhang"/>
            <person name="R."/>
            <person name="Yu"/>
            <person name="J."/>
            <person name="Zhang"/>
            <person name="X."/>
            <person name="Yin"/>
            <person name="Q."/>
            <person name="Ji"/>
            <person name="C."/>
            <person name="Jin"/>
            <person name="Y."/>
            <person name="Yue"/>
            <person name="G."/>
            <person name="Liu"/>
            <person name="M."/>
            <person name="Xu"/>
            <person name="J."/>
            <person name="Liu"/>
            <person name="S."/>
            <person name="Jordana"/>
            <person name="J."/>
            <person name="Noce"/>
            <person name="A."/>
            <person name="Amills"/>
            <person name="M."/>
            <person name="Wu"/>
            <person name="D.D."/>
            <person name="Li"/>
            <person name="S."/>
            <person name="Zhou"/>
            <person name="X. and Zhong"/>
            <person name="J."/>
        </authorList>
    </citation>
    <scope>NUCLEOTIDE SEQUENCE [LARGE SCALE GENOMIC DNA]</scope>
</reference>
<evidence type="ECO:0000256" key="3">
    <source>
        <dbReference type="ARBA" id="ARBA00008323"/>
    </source>
</evidence>
<reference evidence="21" key="3">
    <citation type="submission" date="2025-09" db="UniProtKB">
        <authorList>
            <consortium name="Ensembl"/>
        </authorList>
    </citation>
    <scope>IDENTIFICATION</scope>
</reference>
<dbReference type="AlphaFoldDB" id="A0A9L0JV68"/>
<dbReference type="Ensembl" id="ENSEAST00005046299.1">
    <property type="protein sequence ID" value="ENSEASP00005056358.1"/>
    <property type="gene ID" value="ENSEASG00005008879.2"/>
</dbReference>
<gene>
    <name evidence="21" type="primary">POLL</name>
</gene>
<dbReference type="InterPro" id="IPR001357">
    <property type="entry name" value="BRCT_dom"/>
</dbReference>
<dbReference type="GO" id="GO:0003677">
    <property type="term" value="F:DNA binding"/>
    <property type="evidence" value="ECO:0007669"/>
    <property type="project" value="UniProtKB-UniRule"/>
</dbReference>
<evidence type="ECO:0000256" key="10">
    <source>
        <dbReference type="ARBA" id="ARBA00022932"/>
    </source>
</evidence>
<evidence type="ECO:0000256" key="17">
    <source>
        <dbReference type="PIRSR" id="PIRSR622312-50"/>
    </source>
</evidence>
<sequence>MDPRGILKAFPKRKKIHTNSPSKALAKIPKREHGEAAGEWLSSLRAHVVPTGIGRARAEVFEKQIIQHGGQICPAQAAGITHIVVDEGMDYERALRILRLPQLPPGAQLVKSAWLSLCLQERRLVDTAGFSIFIPNRCLDQTQLSKADQDSSTPPGAREPLLRTALSPPPSPARPVSPPRRAEEAPSTQVQPGFDDEISDGEETQVSAADLEALISGHYPTLLEEDGEPCPAPKGLDKWVCAQPSSQKATNHNRHITEKLEVLAKAYSVQGDKWRALGYAKAINALKSFHKPVTSYQEACGIPGIGKRMAEKIIEILESGHLRKLDHISESVPILELFSNIWGAGTKTAQMWYHQGFRSLEDIRNQASLTTQQAIGLKHYNDFLERIPREEATEIEQTVQLYFWVPFSLRPGPRAPCQPAAQASSPNSHTAVSSKSGDTWGCRDLAEGFQAASSGIFCPSEATEQLLPRVQKSAQAFNPGLLCVACGSYRRGKATCGDVDVLLTHPDGRSHQGILSRLLDSLRQQGISSISGCTGWHRAGKGWTASRRESLKAAVSRQEAGKACFVRTPTFPLWPKPFQGREETAPHTYPEVLSNTCRLKVSSDLSVTLVGAWGGITIILQIRRQAQRGQGHPANKWMSWG</sequence>
<dbReference type="GO" id="GO:0051575">
    <property type="term" value="F:5'-deoxyribose-5-phosphate lyase activity"/>
    <property type="evidence" value="ECO:0007669"/>
    <property type="project" value="Ensembl"/>
</dbReference>
<comment type="function">
    <text evidence="18">DNA polymerase that functions in several pathways of DNA repair. Involved in base excision repair (BER) responsible for repair of lesions that give rise to abasic (AP) sites in DNA. Also contributes to DNA double-strand break repair by non-homologous end joining and homologous recombination. Has both template-dependent and template-independent (terminal transferase) DNA polymerase activities. Has also a 5'-deoxyribose-5-phosphate lyase (dRP lyase) activity.</text>
</comment>
<accession>A0A9L0JV68</accession>
<feature type="compositionally biased region" description="Pro residues" evidence="19">
    <location>
        <begin position="167"/>
        <end position="178"/>
    </location>
</feature>
<dbReference type="InterPro" id="IPR010996">
    <property type="entry name" value="HHH_MUS81"/>
</dbReference>
<dbReference type="InterPro" id="IPR027421">
    <property type="entry name" value="DNA_pol_lamdba_lyase_dom_sf"/>
</dbReference>
<evidence type="ECO:0000313" key="22">
    <source>
        <dbReference type="Proteomes" id="UP000694387"/>
    </source>
</evidence>
<evidence type="ECO:0000256" key="9">
    <source>
        <dbReference type="ARBA" id="ARBA00022763"/>
    </source>
</evidence>
<keyword evidence="6 18" id="KW-0548">Nucleotidyltransferase</keyword>
<dbReference type="Gene3D" id="1.10.150.110">
    <property type="entry name" value="DNA polymerase beta, N-terminal domain-like"/>
    <property type="match status" value="1"/>
</dbReference>
<dbReference type="GO" id="GO:0035861">
    <property type="term" value="C:site of double-strand break"/>
    <property type="evidence" value="ECO:0007669"/>
    <property type="project" value="Ensembl"/>
</dbReference>
<dbReference type="GO" id="GO:0006303">
    <property type="term" value="P:double-strand break repair via nonhomologous end joining"/>
    <property type="evidence" value="ECO:0007669"/>
    <property type="project" value="Ensembl"/>
</dbReference>
<dbReference type="InterPro" id="IPR028207">
    <property type="entry name" value="DNA_pol_B_palm_palm"/>
</dbReference>
<evidence type="ECO:0000256" key="16">
    <source>
        <dbReference type="ARBA" id="ARBA00049244"/>
    </source>
</evidence>
<evidence type="ECO:0000256" key="19">
    <source>
        <dbReference type="SAM" id="MobiDB-lite"/>
    </source>
</evidence>
<comment type="subcellular location">
    <subcellularLocation>
        <location evidence="2 18">Nucleus</location>
    </subcellularLocation>
</comment>
<dbReference type="GO" id="GO:0000724">
    <property type="term" value="P:double-strand break repair via homologous recombination"/>
    <property type="evidence" value="ECO:0007669"/>
    <property type="project" value="Ensembl"/>
</dbReference>
<dbReference type="SUPFAM" id="SSF52113">
    <property type="entry name" value="BRCT domain"/>
    <property type="match status" value="1"/>
</dbReference>
<keyword evidence="7" id="KW-0235">DNA replication</keyword>
<evidence type="ECO:0000256" key="13">
    <source>
        <dbReference type="ARBA" id="ARBA00023211"/>
    </source>
</evidence>
<evidence type="ECO:0000256" key="15">
    <source>
        <dbReference type="ARBA" id="ARBA00023242"/>
    </source>
</evidence>
<dbReference type="SMART" id="SM00483">
    <property type="entry name" value="POLXc"/>
    <property type="match status" value="1"/>
</dbReference>
<feature type="region of interest" description="Disordered" evidence="19">
    <location>
        <begin position="415"/>
        <end position="435"/>
    </location>
</feature>
<keyword evidence="14" id="KW-0456">Lyase</keyword>
<evidence type="ECO:0000256" key="2">
    <source>
        <dbReference type="ARBA" id="ARBA00004123"/>
    </source>
</evidence>
<organism evidence="21 22">
    <name type="scientific">Equus asinus</name>
    <name type="common">Donkey</name>
    <name type="synonym">Equus africanus asinus</name>
    <dbReference type="NCBI Taxonomy" id="9793"/>
    <lineage>
        <taxon>Eukaryota</taxon>
        <taxon>Metazoa</taxon>
        <taxon>Chordata</taxon>
        <taxon>Craniata</taxon>
        <taxon>Vertebrata</taxon>
        <taxon>Euteleostomi</taxon>
        <taxon>Mammalia</taxon>
        <taxon>Eutheria</taxon>
        <taxon>Laurasiatheria</taxon>
        <taxon>Perissodactyla</taxon>
        <taxon>Equidae</taxon>
        <taxon>Equus</taxon>
    </lineage>
</organism>
<dbReference type="InterPro" id="IPR019843">
    <property type="entry name" value="DNA_pol-X_BS"/>
</dbReference>
<dbReference type="GO" id="GO:0006260">
    <property type="term" value="P:DNA replication"/>
    <property type="evidence" value="ECO:0007669"/>
    <property type="project" value="UniProtKB-KW"/>
</dbReference>
<dbReference type="PRINTS" id="PR00870">
    <property type="entry name" value="DNAPOLXBETA"/>
</dbReference>
<dbReference type="PANTHER" id="PTHR11276:SF28">
    <property type="entry name" value="DNA POLYMERASE LAMBDA"/>
    <property type="match status" value="1"/>
</dbReference>
<evidence type="ECO:0000256" key="1">
    <source>
        <dbReference type="ARBA" id="ARBA00001936"/>
    </source>
</evidence>
<feature type="domain" description="BRCT" evidence="20">
    <location>
        <begin position="36"/>
        <end position="132"/>
    </location>
</feature>
<dbReference type="Pfam" id="PF10391">
    <property type="entry name" value="DNA_pol_lambd_f"/>
    <property type="match status" value="1"/>
</dbReference>
<dbReference type="Gene3D" id="3.40.50.10190">
    <property type="entry name" value="BRCT domain"/>
    <property type="match status" value="1"/>
</dbReference>
<evidence type="ECO:0000256" key="5">
    <source>
        <dbReference type="ARBA" id="ARBA00022679"/>
    </source>
</evidence>
<feature type="region of interest" description="Disordered" evidence="19">
    <location>
        <begin position="144"/>
        <end position="199"/>
    </location>
</feature>
<dbReference type="InterPro" id="IPR036420">
    <property type="entry name" value="BRCT_dom_sf"/>
</dbReference>
<evidence type="ECO:0000256" key="6">
    <source>
        <dbReference type="ARBA" id="ARBA00022695"/>
    </source>
</evidence>
<dbReference type="Gene3D" id="1.10.150.20">
    <property type="entry name" value="5' to 3' exonuclease, C-terminal subdomain"/>
    <property type="match status" value="1"/>
</dbReference>
<dbReference type="Pfam" id="PF14792">
    <property type="entry name" value="DNA_pol_B_palm"/>
    <property type="match status" value="1"/>
</dbReference>
<dbReference type="GO" id="GO:0005654">
    <property type="term" value="C:nucleoplasm"/>
    <property type="evidence" value="ECO:0007669"/>
    <property type="project" value="Ensembl"/>
</dbReference>
<dbReference type="GO" id="GO:0006287">
    <property type="term" value="P:base-excision repair, gap-filling"/>
    <property type="evidence" value="ECO:0007669"/>
    <property type="project" value="Ensembl"/>
</dbReference>
<evidence type="ECO:0000256" key="4">
    <source>
        <dbReference type="ARBA" id="ARBA00022634"/>
    </source>
</evidence>
<proteinExistence type="inferred from homology"/>
<dbReference type="Pfam" id="PF14716">
    <property type="entry name" value="HHH_8"/>
    <property type="match status" value="1"/>
</dbReference>
<name>A0A9L0JV68_EQUAS</name>
<dbReference type="InterPro" id="IPR022312">
    <property type="entry name" value="DNA_pol_X"/>
</dbReference>
<dbReference type="GO" id="GO:0006289">
    <property type="term" value="P:nucleotide-excision repair"/>
    <property type="evidence" value="ECO:0007669"/>
    <property type="project" value="Ensembl"/>
</dbReference>
<protein>
    <recommendedName>
        <fullName evidence="18">DNA polymerase</fullName>
        <ecNumber evidence="18">2.7.7.7</ecNumber>
    </recommendedName>
</protein>
<dbReference type="FunFam" id="1.10.150.110:FF:000004">
    <property type="entry name" value="DNA polymerase lambda"/>
    <property type="match status" value="1"/>
</dbReference>
<feature type="active site" description="Nucleophile; Schiff-base intermediate with DNA; for 5'-dRP lyase activity" evidence="17">
    <location>
        <position position="312"/>
    </location>
</feature>
<keyword evidence="13" id="KW-0464">Manganese</keyword>
<keyword evidence="12 18" id="KW-0234">DNA repair</keyword>
<evidence type="ECO:0000259" key="20">
    <source>
        <dbReference type="PROSITE" id="PS50172"/>
    </source>
</evidence>
<evidence type="ECO:0000313" key="21">
    <source>
        <dbReference type="Ensembl" id="ENSEASP00005056358.1"/>
    </source>
</evidence>
<dbReference type="GO" id="GO:0003887">
    <property type="term" value="F:DNA-directed DNA polymerase activity"/>
    <property type="evidence" value="ECO:0007669"/>
    <property type="project" value="UniProtKB-UniRule"/>
</dbReference>
<dbReference type="SUPFAM" id="SSF81585">
    <property type="entry name" value="PsbU/PolX domain-like"/>
    <property type="match status" value="1"/>
</dbReference>
<keyword evidence="22" id="KW-1185">Reference proteome</keyword>
<dbReference type="FunFam" id="3.40.50.10190:FF:000031">
    <property type="entry name" value="DNA polymerase"/>
    <property type="match status" value="1"/>
</dbReference>
<reference evidence="21" key="2">
    <citation type="submission" date="2025-08" db="UniProtKB">
        <authorList>
            <consortium name="Ensembl"/>
        </authorList>
    </citation>
    <scope>IDENTIFICATION</scope>
</reference>
<dbReference type="InterPro" id="IPR002054">
    <property type="entry name" value="DNA-dir_DNA_pol_X"/>
</dbReference>
<dbReference type="EC" id="2.7.7.7" evidence="18"/>
<dbReference type="CDD" id="cd00141">
    <property type="entry name" value="NT_POLXc"/>
    <property type="match status" value="1"/>
</dbReference>
<dbReference type="PROSITE" id="PS00522">
    <property type="entry name" value="DNA_POLYMERASE_X"/>
    <property type="match status" value="1"/>
</dbReference>
<dbReference type="SUPFAM" id="SSF81301">
    <property type="entry name" value="Nucleotidyltransferase"/>
    <property type="match status" value="1"/>
</dbReference>
<dbReference type="PANTHER" id="PTHR11276">
    <property type="entry name" value="DNA POLYMERASE TYPE-X FAMILY MEMBER"/>
    <property type="match status" value="1"/>
</dbReference>
<evidence type="ECO:0000256" key="12">
    <source>
        <dbReference type="ARBA" id="ARBA00023204"/>
    </source>
</evidence>
<evidence type="ECO:0000256" key="7">
    <source>
        <dbReference type="ARBA" id="ARBA00022705"/>
    </source>
</evidence>
<evidence type="ECO:0000256" key="11">
    <source>
        <dbReference type="ARBA" id="ARBA00023125"/>
    </source>
</evidence>
<dbReference type="InterPro" id="IPR002008">
    <property type="entry name" value="DNA_pol_X_beta-like"/>
</dbReference>
<keyword evidence="15 18" id="KW-0539">Nucleus</keyword>
<keyword evidence="4" id="KW-0237">DNA synthesis</keyword>
<evidence type="ECO:0000256" key="8">
    <source>
        <dbReference type="ARBA" id="ARBA00022723"/>
    </source>
</evidence>
<evidence type="ECO:0000256" key="14">
    <source>
        <dbReference type="ARBA" id="ARBA00023239"/>
    </source>
</evidence>
<dbReference type="InterPro" id="IPR018944">
    <property type="entry name" value="DNA_pol_lambd_fingers_domain"/>
</dbReference>
<evidence type="ECO:0000256" key="18">
    <source>
        <dbReference type="RuleBase" id="RU366014"/>
    </source>
</evidence>